<dbReference type="InterPro" id="IPR052170">
    <property type="entry name" value="M29_Exopeptidase"/>
</dbReference>
<dbReference type="EMBL" id="BARU01002560">
    <property type="protein sequence ID" value="GAH29612.1"/>
    <property type="molecule type" value="Genomic_DNA"/>
</dbReference>
<proteinExistence type="predicted"/>
<dbReference type="GO" id="GO:0046872">
    <property type="term" value="F:metal ion binding"/>
    <property type="evidence" value="ECO:0007669"/>
    <property type="project" value="UniProtKB-KW"/>
</dbReference>
<feature type="non-terminal residue" evidence="2">
    <location>
        <position position="316"/>
    </location>
</feature>
<keyword evidence="1" id="KW-0479">Metal-binding</keyword>
<name>X1EAJ5_9ZZZZ</name>
<reference evidence="2" key="1">
    <citation type="journal article" date="2014" name="Front. Microbiol.">
        <title>High frequency of phylogenetically diverse reductive dehalogenase-homologous genes in deep subseafloor sedimentary metagenomes.</title>
        <authorList>
            <person name="Kawai M."/>
            <person name="Futagami T."/>
            <person name="Toyoda A."/>
            <person name="Takaki Y."/>
            <person name="Nishi S."/>
            <person name="Hori S."/>
            <person name="Arai W."/>
            <person name="Tsubouchi T."/>
            <person name="Morono Y."/>
            <person name="Uchiyama I."/>
            <person name="Ito T."/>
            <person name="Fujiyama A."/>
            <person name="Inagaki F."/>
            <person name="Takami H."/>
        </authorList>
    </citation>
    <scope>NUCLEOTIDE SEQUENCE</scope>
    <source>
        <strain evidence="2">Expedition CK06-06</strain>
    </source>
</reference>
<accession>X1EAJ5</accession>
<evidence type="ECO:0008006" key="3">
    <source>
        <dbReference type="Google" id="ProtNLM"/>
    </source>
</evidence>
<gene>
    <name evidence="2" type="ORF">S03H2_05989</name>
</gene>
<dbReference type="InterPro" id="IPR058739">
    <property type="entry name" value="NicX"/>
</dbReference>
<organism evidence="2">
    <name type="scientific">marine sediment metagenome</name>
    <dbReference type="NCBI Taxonomy" id="412755"/>
    <lineage>
        <taxon>unclassified sequences</taxon>
        <taxon>metagenomes</taxon>
        <taxon>ecological metagenomes</taxon>
    </lineage>
</organism>
<dbReference type="GO" id="GO:0006508">
    <property type="term" value="P:proteolysis"/>
    <property type="evidence" value="ECO:0007669"/>
    <property type="project" value="InterPro"/>
</dbReference>
<dbReference type="SUPFAM" id="SSF144052">
    <property type="entry name" value="Thermophilic metalloprotease-like"/>
    <property type="match status" value="1"/>
</dbReference>
<dbReference type="PANTHER" id="PTHR34448">
    <property type="entry name" value="AMINOPEPTIDASE"/>
    <property type="match status" value="1"/>
</dbReference>
<evidence type="ECO:0000313" key="2">
    <source>
        <dbReference type="EMBL" id="GAH29612.1"/>
    </source>
</evidence>
<dbReference type="Pfam" id="PF26233">
    <property type="entry name" value="NicX"/>
    <property type="match status" value="1"/>
</dbReference>
<dbReference type="PANTHER" id="PTHR34448:SF1">
    <property type="entry name" value="BLL6088 PROTEIN"/>
    <property type="match status" value="1"/>
</dbReference>
<protein>
    <recommendedName>
        <fullName evidence="3">Leucyl aminopeptidase</fullName>
    </recommendedName>
</protein>
<dbReference type="AlphaFoldDB" id="X1EAJ5"/>
<evidence type="ECO:0000256" key="1">
    <source>
        <dbReference type="ARBA" id="ARBA00022723"/>
    </source>
</evidence>
<dbReference type="GO" id="GO:0004177">
    <property type="term" value="F:aminopeptidase activity"/>
    <property type="evidence" value="ECO:0007669"/>
    <property type="project" value="InterPro"/>
</dbReference>
<sequence length="316" mass="36252">MQNQIDSWKKIFQNLLTQSSQRKVVLVYPPSRLEIVNHIDTASRELDYEIERIEVFNAVKPTENPAKFLHLLENLHSEDVIIIVRHNNFMKKLQFERFFSFSSGFQASDSRVMVLHMLIEDTILTNLCDIDYMELNTYTNDLESRVKDANKLRLTTDRGTDLTFVPRRWTKMPYNFENKSKVLLLPVGQLYTAPIENETNGTIVVDRCISEFPINFMDIISFPSIKEEITLKVRNGRIVNIKGEDEASFLENICLPQVSEGGRILGEVTFGTNPTKSLLNNIGAQDVLRDTVHFGFGMNTHLGGQIKANTHWDAVI</sequence>
<comment type="caution">
    <text evidence="2">The sequence shown here is derived from an EMBL/GenBank/DDBJ whole genome shotgun (WGS) entry which is preliminary data.</text>
</comment>